<sequence length="232" mass="25018">MSQVETAMALLLQTFDKYAGTEGKKDTLTKAELKSLMAKEMPAMMKVAKDPDAVDKLMNVLDHDKDAEVDFQEFMVMIAALTCACHARCPSKERVLFHGARHVSTVAKNGQMALERTLIIWRADIQEEEEEEAVTLVKCDIDLDRGQRKNKTPLKAGRQRFALLPGYGQGGRRPKDNTPPSPRPAPFGGASETAIQPDAMLAPPAAAAATASHGTTLPAGAGMAVGFLDAVE</sequence>
<dbReference type="CDD" id="cd00213">
    <property type="entry name" value="S-100"/>
    <property type="match status" value="1"/>
</dbReference>
<dbReference type="InterPro" id="IPR013787">
    <property type="entry name" value="S100_Ca-bd_sub"/>
</dbReference>
<keyword evidence="3" id="KW-0677">Repeat</keyword>
<keyword evidence="2" id="KW-0479">Metal-binding</keyword>
<evidence type="ECO:0000256" key="4">
    <source>
        <dbReference type="ARBA" id="ARBA00022837"/>
    </source>
</evidence>
<evidence type="ECO:0000256" key="1">
    <source>
        <dbReference type="ARBA" id="ARBA00007323"/>
    </source>
</evidence>
<dbReference type="GO" id="GO:0070062">
    <property type="term" value="C:extracellular exosome"/>
    <property type="evidence" value="ECO:0007669"/>
    <property type="project" value="TreeGrafter"/>
</dbReference>
<dbReference type="GO" id="GO:0048306">
    <property type="term" value="F:calcium-dependent protein binding"/>
    <property type="evidence" value="ECO:0007669"/>
    <property type="project" value="TreeGrafter"/>
</dbReference>
<reference evidence="7" key="1">
    <citation type="journal article" date="2023" name="Front. Mar. Sci.">
        <title>A new Merluccius polli reference genome to investigate the effects of global change in West African waters.</title>
        <authorList>
            <person name="Mateo J.L."/>
            <person name="Blanco-Fernandez C."/>
            <person name="Garcia-Vazquez E."/>
            <person name="Machado-Schiaffino G."/>
        </authorList>
    </citation>
    <scope>NUCLEOTIDE SEQUENCE</scope>
    <source>
        <strain evidence="7">C29</strain>
        <tissue evidence="7">Fin</tissue>
    </source>
</reference>
<dbReference type="InterPro" id="IPR011992">
    <property type="entry name" value="EF-hand-dom_pair"/>
</dbReference>
<proteinExistence type="inferred from homology"/>
<dbReference type="InterPro" id="IPR002048">
    <property type="entry name" value="EF_hand_dom"/>
</dbReference>
<dbReference type="InterPro" id="IPR034325">
    <property type="entry name" value="S-100_dom"/>
</dbReference>
<gene>
    <name evidence="7" type="primary">S100P</name>
    <name evidence="7" type="ORF">N1851_029010</name>
</gene>
<dbReference type="SMART" id="SM00054">
    <property type="entry name" value="EFh"/>
    <property type="match status" value="1"/>
</dbReference>
<dbReference type="PROSITE" id="PS50222">
    <property type="entry name" value="EF_HAND_2"/>
    <property type="match status" value="1"/>
</dbReference>
<dbReference type="Proteomes" id="UP001174136">
    <property type="component" value="Unassembled WGS sequence"/>
</dbReference>
<dbReference type="SMART" id="SM01394">
    <property type="entry name" value="S_100"/>
    <property type="match status" value="1"/>
</dbReference>
<dbReference type="GO" id="GO:0005509">
    <property type="term" value="F:calcium ion binding"/>
    <property type="evidence" value="ECO:0007669"/>
    <property type="project" value="InterPro"/>
</dbReference>
<dbReference type="EMBL" id="JAOPHQ010005461">
    <property type="protein sequence ID" value="KAK0135173.1"/>
    <property type="molecule type" value="Genomic_DNA"/>
</dbReference>
<dbReference type="GO" id="GO:0043542">
    <property type="term" value="P:endothelial cell migration"/>
    <property type="evidence" value="ECO:0007669"/>
    <property type="project" value="TreeGrafter"/>
</dbReference>
<dbReference type="Gene3D" id="1.10.238.10">
    <property type="entry name" value="EF-hand"/>
    <property type="match status" value="1"/>
</dbReference>
<name>A0AA47M7P0_MERPO</name>
<dbReference type="PANTHER" id="PTHR11639:SF134">
    <property type="entry name" value="PROTEIN S100-A1-RELATED"/>
    <property type="match status" value="1"/>
</dbReference>
<dbReference type="GO" id="GO:0005737">
    <property type="term" value="C:cytoplasm"/>
    <property type="evidence" value="ECO:0007669"/>
    <property type="project" value="TreeGrafter"/>
</dbReference>
<dbReference type="SUPFAM" id="SSF47473">
    <property type="entry name" value="EF-hand"/>
    <property type="match status" value="1"/>
</dbReference>
<dbReference type="AlphaFoldDB" id="A0AA47M7P0"/>
<evidence type="ECO:0000313" key="7">
    <source>
        <dbReference type="EMBL" id="KAK0135173.1"/>
    </source>
</evidence>
<keyword evidence="8" id="KW-1185">Reference proteome</keyword>
<feature type="region of interest" description="Disordered" evidence="5">
    <location>
        <begin position="164"/>
        <end position="192"/>
    </location>
</feature>
<dbReference type="GO" id="GO:0046914">
    <property type="term" value="F:transition metal ion binding"/>
    <property type="evidence" value="ECO:0007669"/>
    <property type="project" value="InterPro"/>
</dbReference>
<dbReference type="Pfam" id="PF01023">
    <property type="entry name" value="S_100"/>
    <property type="match status" value="1"/>
</dbReference>
<comment type="similarity">
    <text evidence="1">Belongs to the S-100 family.</text>
</comment>
<evidence type="ECO:0000256" key="5">
    <source>
        <dbReference type="SAM" id="MobiDB-lite"/>
    </source>
</evidence>
<evidence type="ECO:0000256" key="3">
    <source>
        <dbReference type="ARBA" id="ARBA00022737"/>
    </source>
</evidence>
<dbReference type="InterPro" id="IPR001751">
    <property type="entry name" value="S100/CaBP7/8-like_CS"/>
</dbReference>
<comment type="caution">
    <text evidence="7">The sequence shown here is derived from an EMBL/GenBank/DDBJ whole genome shotgun (WGS) entry which is preliminary data.</text>
</comment>
<evidence type="ECO:0000313" key="8">
    <source>
        <dbReference type="Proteomes" id="UP001174136"/>
    </source>
</evidence>
<organism evidence="7 8">
    <name type="scientific">Merluccius polli</name>
    <name type="common">Benguela hake</name>
    <name type="synonym">Merluccius cadenati</name>
    <dbReference type="NCBI Taxonomy" id="89951"/>
    <lineage>
        <taxon>Eukaryota</taxon>
        <taxon>Metazoa</taxon>
        <taxon>Chordata</taxon>
        <taxon>Craniata</taxon>
        <taxon>Vertebrata</taxon>
        <taxon>Euteleostomi</taxon>
        <taxon>Actinopterygii</taxon>
        <taxon>Neopterygii</taxon>
        <taxon>Teleostei</taxon>
        <taxon>Neoteleostei</taxon>
        <taxon>Acanthomorphata</taxon>
        <taxon>Zeiogadaria</taxon>
        <taxon>Gadariae</taxon>
        <taxon>Gadiformes</taxon>
        <taxon>Gadoidei</taxon>
        <taxon>Merlucciidae</taxon>
        <taxon>Merluccius</taxon>
    </lineage>
</organism>
<evidence type="ECO:0000259" key="6">
    <source>
        <dbReference type="PROSITE" id="PS50222"/>
    </source>
</evidence>
<evidence type="ECO:0000256" key="2">
    <source>
        <dbReference type="ARBA" id="ARBA00022723"/>
    </source>
</evidence>
<feature type="domain" description="EF-hand" evidence="6">
    <location>
        <begin position="49"/>
        <end position="84"/>
    </location>
</feature>
<protein>
    <submittedName>
        <fullName evidence="7">Protein S100-P</fullName>
    </submittedName>
</protein>
<dbReference type="PROSITE" id="PS00303">
    <property type="entry name" value="S100_CABP"/>
    <property type="match status" value="1"/>
</dbReference>
<keyword evidence="4" id="KW-0106">Calcium</keyword>
<accession>A0AA47M7P0</accession>
<dbReference type="PANTHER" id="PTHR11639">
    <property type="entry name" value="S100 CALCIUM-BINDING PROTEIN"/>
    <property type="match status" value="1"/>
</dbReference>